<keyword evidence="1" id="KW-0732">Signal</keyword>
<name>A0A5C7GHZ3_9FLAO</name>
<evidence type="ECO:0000313" key="3">
    <source>
        <dbReference type="Proteomes" id="UP000321080"/>
    </source>
</evidence>
<organism evidence="2 3">
    <name type="scientific">Seonamhaeicola maritimus</name>
    <dbReference type="NCBI Taxonomy" id="2591822"/>
    <lineage>
        <taxon>Bacteria</taxon>
        <taxon>Pseudomonadati</taxon>
        <taxon>Bacteroidota</taxon>
        <taxon>Flavobacteriia</taxon>
        <taxon>Flavobacteriales</taxon>
        <taxon>Flavobacteriaceae</taxon>
    </lineage>
</organism>
<proteinExistence type="predicted"/>
<dbReference type="Proteomes" id="UP000321080">
    <property type="component" value="Unassembled WGS sequence"/>
</dbReference>
<evidence type="ECO:0000313" key="2">
    <source>
        <dbReference type="EMBL" id="TXG37192.1"/>
    </source>
</evidence>
<evidence type="ECO:0008006" key="4">
    <source>
        <dbReference type="Google" id="ProtNLM"/>
    </source>
</evidence>
<dbReference type="OrthoDB" id="670350at2"/>
<dbReference type="EMBL" id="VRKQ01000010">
    <property type="protein sequence ID" value="TXG37192.1"/>
    <property type="molecule type" value="Genomic_DNA"/>
</dbReference>
<feature type="chain" id="PRO_5022821258" description="Nuclear transport factor 2 family protein" evidence="1">
    <location>
        <begin position="21"/>
        <end position="174"/>
    </location>
</feature>
<dbReference type="AlphaFoldDB" id="A0A5C7GHZ3"/>
<comment type="caution">
    <text evidence="2">The sequence shown here is derived from an EMBL/GenBank/DDBJ whole genome shotgun (WGS) entry which is preliminary data.</text>
</comment>
<keyword evidence="3" id="KW-1185">Reference proteome</keyword>
<dbReference type="RefSeq" id="WP_147768482.1">
    <property type="nucleotide sequence ID" value="NZ_VRKQ01000010.1"/>
</dbReference>
<accession>A0A5C7GHZ3</accession>
<sequence length="174" mass="19686">MNKLFKTLVILLMISGISYAQTTEASKEGALRDAKTTSEATLKMDFETVLKYTYPPVLGLMGGKEKAIELLTTTFDTMKEQGFVFEKADVVAVSDVVFEQDQYRCYVEGYNQMTMSGMRIKSKSYLLGIYNAENKIWNFIEAKQLKNPALKDMVLPDFITALEIPDDETTTEQL</sequence>
<evidence type="ECO:0000256" key="1">
    <source>
        <dbReference type="SAM" id="SignalP"/>
    </source>
</evidence>
<feature type="signal peptide" evidence="1">
    <location>
        <begin position="1"/>
        <end position="20"/>
    </location>
</feature>
<protein>
    <recommendedName>
        <fullName evidence="4">Nuclear transport factor 2 family protein</fullName>
    </recommendedName>
</protein>
<gene>
    <name evidence="2" type="ORF">FUA22_11560</name>
</gene>
<reference evidence="2 3" key="1">
    <citation type="submission" date="2019-08" db="EMBL/GenBank/DDBJ databases">
        <title>Seonamhaeicola sediminis sp. nov., isolated from marine sediment.</title>
        <authorList>
            <person name="Cao W.R."/>
        </authorList>
    </citation>
    <scope>NUCLEOTIDE SEQUENCE [LARGE SCALE GENOMIC DNA]</scope>
    <source>
        <strain evidence="2 3">1505</strain>
    </source>
</reference>